<evidence type="ECO:0000313" key="9">
    <source>
        <dbReference type="Proteomes" id="UP000185739"/>
    </source>
</evidence>
<comment type="similarity">
    <text evidence="2">Belongs to the GSP F family.</text>
</comment>
<evidence type="ECO:0000256" key="2">
    <source>
        <dbReference type="ARBA" id="ARBA00005745"/>
    </source>
</evidence>
<dbReference type="Gene3D" id="1.20.81.30">
    <property type="entry name" value="Type II secretion system (T2SS), domain F"/>
    <property type="match status" value="2"/>
</dbReference>
<protein>
    <submittedName>
        <fullName evidence="8">Type II secretion system, GspF-like protein</fullName>
    </submittedName>
</protein>
<organism evidence="8 9">
    <name type="scientific">Thauera chlorobenzoica</name>
    <dbReference type="NCBI Taxonomy" id="96773"/>
    <lineage>
        <taxon>Bacteria</taxon>
        <taxon>Pseudomonadati</taxon>
        <taxon>Pseudomonadota</taxon>
        <taxon>Betaproteobacteria</taxon>
        <taxon>Rhodocyclales</taxon>
        <taxon>Zoogloeaceae</taxon>
        <taxon>Thauera</taxon>
    </lineage>
</organism>
<dbReference type="EMBL" id="CP018839">
    <property type="protein sequence ID" value="APR05152.1"/>
    <property type="molecule type" value="Genomic_DNA"/>
</dbReference>
<proteinExistence type="inferred from homology"/>
<dbReference type="PANTHER" id="PTHR30012">
    <property type="entry name" value="GENERAL SECRETION PATHWAY PROTEIN"/>
    <property type="match status" value="1"/>
</dbReference>
<keyword evidence="3" id="KW-1003">Cell membrane</keyword>
<dbReference type="InterPro" id="IPR003004">
    <property type="entry name" value="GspF/PilC"/>
</dbReference>
<dbReference type="InterPro" id="IPR042094">
    <property type="entry name" value="T2SS_GspF_sf"/>
</dbReference>
<keyword evidence="5" id="KW-0812">Transmembrane</keyword>
<dbReference type="RefSeq" id="WP_075148556.1">
    <property type="nucleotide sequence ID" value="NZ_CP018839.1"/>
</dbReference>
<keyword evidence="4" id="KW-0997">Cell inner membrane</keyword>
<dbReference type="OrthoDB" id="9805682at2"/>
<keyword evidence="6" id="KW-1133">Transmembrane helix</keyword>
<name>A0A1H5RUX1_9RHOO</name>
<evidence type="ECO:0000256" key="1">
    <source>
        <dbReference type="ARBA" id="ARBA00004429"/>
    </source>
</evidence>
<evidence type="ECO:0000256" key="5">
    <source>
        <dbReference type="ARBA" id="ARBA00022692"/>
    </source>
</evidence>
<evidence type="ECO:0000313" key="8">
    <source>
        <dbReference type="EMBL" id="APR05152.1"/>
    </source>
</evidence>
<keyword evidence="9" id="KW-1185">Reference proteome</keyword>
<dbReference type="STRING" id="96773.Tchl_2312"/>
<evidence type="ECO:0000256" key="7">
    <source>
        <dbReference type="ARBA" id="ARBA00023136"/>
    </source>
</evidence>
<dbReference type="Proteomes" id="UP000185739">
    <property type="component" value="Chromosome"/>
</dbReference>
<comment type="subcellular location">
    <subcellularLocation>
        <location evidence="1">Cell inner membrane</location>
        <topology evidence="1">Multi-pass membrane protein</topology>
    </subcellularLocation>
</comment>
<dbReference type="GO" id="GO:0005886">
    <property type="term" value="C:plasma membrane"/>
    <property type="evidence" value="ECO:0007669"/>
    <property type="project" value="UniProtKB-SubCell"/>
</dbReference>
<dbReference type="AlphaFoldDB" id="A0A1H5RUX1"/>
<dbReference type="GO" id="GO:0015628">
    <property type="term" value="P:protein secretion by the type II secretion system"/>
    <property type="evidence" value="ECO:0007669"/>
    <property type="project" value="TreeGrafter"/>
</dbReference>
<dbReference type="InterPro" id="IPR018076">
    <property type="entry name" value="T2SS_GspF_dom"/>
</dbReference>
<dbReference type="Pfam" id="PF00482">
    <property type="entry name" value="T2SSF"/>
    <property type="match status" value="2"/>
</dbReference>
<evidence type="ECO:0000256" key="6">
    <source>
        <dbReference type="ARBA" id="ARBA00022989"/>
    </source>
</evidence>
<evidence type="ECO:0000256" key="4">
    <source>
        <dbReference type="ARBA" id="ARBA00022519"/>
    </source>
</evidence>
<sequence>MRFDIKAIQKGAGGIATLNLEAANEADATGQARALGYTVLTVHPRLSSLLHSGGLRGLFTLGGMRFQLLLFTHELLALLEAGLPLVEAMQTLAEKEQRPDSQKILERIIQALFEGQTLSGALQCQPAVFPPLYVATVRASERTGDLDKALGRYLAYQAQMEQVRKKIVSASIYPVLLIAVGGLVTIFLLGYVVPRFSAVYEGLGDDLPFFSSLLLAWGQFLQANAAIVATTAAGLVAALGWGATRPGVWQSIGTRLWRLPAIGERMRIYQLARFYRTLGMLQSGGIPIVNALDMVSGLLQPTLREQLRLAVRDIREGESTSQAMERHGLTTSVAVRMLRVGENTGRMGAMMERIATFYEDEMARWVEWFTRLFEPLLMAFIGLVIGAIVILMYLPIFELAGSIN</sequence>
<accession>A0A1H5RUX1</accession>
<dbReference type="PANTHER" id="PTHR30012:SF7">
    <property type="entry name" value="PROTEIN TRANSPORT PROTEIN HOFC HOMOLOG"/>
    <property type="match status" value="1"/>
</dbReference>
<evidence type="ECO:0000256" key="3">
    <source>
        <dbReference type="ARBA" id="ARBA00022475"/>
    </source>
</evidence>
<gene>
    <name evidence="8" type="ORF">Tchl_2312</name>
</gene>
<dbReference type="PRINTS" id="PR00812">
    <property type="entry name" value="BCTERIALGSPF"/>
</dbReference>
<reference evidence="8 9" key="1">
    <citation type="submission" date="2016-12" db="EMBL/GenBank/DDBJ databases">
        <title>Complete genome sequence of Thauera chlorobenzoica, a Betaproteobacterium degrading haloaromatics anaerobically to CO2 and halides.</title>
        <authorList>
            <person name="Goris T."/>
            <person name="Mergelsberg M."/>
            <person name="Boll M."/>
        </authorList>
    </citation>
    <scope>NUCLEOTIDE SEQUENCE [LARGE SCALE GENOMIC DNA]</scope>
    <source>
        <strain evidence="8 9">3CB1</strain>
    </source>
</reference>
<keyword evidence="7" id="KW-0472">Membrane</keyword>
<dbReference type="KEGG" id="tcl:Tchl_2312"/>